<dbReference type="InterPro" id="IPR036291">
    <property type="entry name" value="NAD(P)-bd_dom_sf"/>
</dbReference>
<keyword evidence="4" id="KW-1185">Reference proteome</keyword>
<dbReference type="PANTHER" id="PTHR43639">
    <property type="entry name" value="OXIDOREDUCTASE, SHORT-CHAIN DEHYDROGENASE/REDUCTASE FAMILY (AFU_ORTHOLOGUE AFUA_5G02870)"/>
    <property type="match status" value="1"/>
</dbReference>
<reference evidence="3" key="1">
    <citation type="submission" date="2021-04" db="EMBL/GenBank/DDBJ databases">
        <title>Draft genome sequence data of methanotrophic Methylovulum sp. strain S1L and Methylomonas sp. strain S2AM isolated from boreal lake water columns.</title>
        <authorList>
            <person name="Rissanen A.J."/>
            <person name="Mangayil R."/>
            <person name="Svenning M.M."/>
            <person name="Khanongnuch R."/>
        </authorList>
    </citation>
    <scope>NUCLEOTIDE SEQUENCE</scope>
    <source>
        <strain evidence="3">S2AM</strain>
    </source>
</reference>
<dbReference type="AlphaFoldDB" id="A0A975MM73"/>
<evidence type="ECO:0000256" key="1">
    <source>
        <dbReference type="ARBA" id="ARBA00006484"/>
    </source>
</evidence>
<organism evidence="3 4">
    <name type="scientific">Methylomonas paludis</name>
    <dbReference type="NCBI Taxonomy" id="1173101"/>
    <lineage>
        <taxon>Bacteria</taxon>
        <taxon>Pseudomonadati</taxon>
        <taxon>Pseudomonadota</taxon>
        <taxon>Gammaproteobacteria</taxon>
        <taxon>Methylococcales</taxon>
        <taxon>Methylococcaceae</taxon>
        <taxon>Methylomonas</taxon>
    </lineage>
</organism>
<dbReference type="GO" id="GO:0047040">
    <property type="term" value="F:pteridine reductase activity"/>
    <property type="evidence" value="ECO:0007669"/>
    <property type="project" value="UniProtKB-EC"/>
</dbReference>
<gene>
    <name evidence="3" type="ORF">KEF85_14100</name>
</gene>
<name>A0A975MM73_9GAMM</name>
<dbReference type="EC" id="1.5.1.33" evidence="3"/>
<dbReference type="InterPro" id="IPR002347">
    <property type="entry name" value="SDR_fam"/>
</dbReference>
<proteinExistence type="inferred from homology"/>
<dbReference type="PROSITE" id="PS00061">
    <property type="entry name" value="ADH_SHORT"/>
    <property type="match status" value="1"/>
</dbReference>
<dbReference type="Pfam" id="PF13561">
    <property type="entry name" value="adh_short_C2"/>
    <property type="match status" value="1"/>
</dbReference>
<dbReference type="PRINTS" id="PR00080">
    <property type="entry name" value="SDRFAMILY"/>
</dbReference>
<protein>
    <submittedName>
        <fullName evidence="3">Pteridine reductase</fullName>
        <ecNumber evidence="3">1.5.1.33</ecNumber>
    </submittedName>
</protein>
<accession>A0A975MM73</accession>
<dbReference type="PRINTS" id="PR00081">
    <property type="entry name" value="GDHRDH"/>
</dbReference>
<evidence type="ECO:0000313" key="4">
    <source>
        <dbReference type="Proteomes" id="UP000676649"/>
    </source>
</evidence>
<dbReference type="RefSeq" id="WP_215581647.1">
    <property type="nucleotide sequence ID" value="NZ_CP073754.1"/>
</dbReference>
<dbReference type="PANTHER" id="PTHR43639:SF1">
    <property type="entry name" value="SHORT-CHAIN DEHYDROGENASE_REDUCTASE FAMILY PROTEIN"/>
    <property type="match status" value="1"/>
</dbReference>
<sequence>MRKNVLITGAARRIGAACARLLHERGCNIIVHYHCSIAPALQLCRELNALRADSAIAVKADLTKLSELQNLVDIAQASWQGVDVLVNNAAQFFPGAVGQVGESDWDLLINSNLKAPFFLAQALAPVLTERRGCIINIVDIYAERSLPGYPVYSITKAGLVAMTQCLAKELAPAVRVNAVAPGAMLWPEQELEVLQKQQIIDRVALQHIGQALDIAQAVSFLIAEADYITGHTLTVDGGRRLFI</sequence>
<dbReference type="FunFam" id="3.40.50.720:FF:000084">
    <property type="entry name" value="Short-chain dehydrogenase reductase"/>
    <property type="match status" value="1"/>
</dbReference>
<dbReference type="NCBIfam" id="NF006598">
    <property type="entry name" value="PRK09135.1"/>
    <property type="match status" value="1"/>
</dbReference>
<evidence type="ECO:0000256" key="2">
    <source>
        <dbReference type="ARBA" id="ARBA00023002"/>
    </source>
</evidence>
<dbReference type="EMBL" id="CP073754">
    <property type="protein sequence ID" value="QWF70453.1"/>
    <property type="molecule type" value="Genomic_DNA"/>
</dbReference>
<dbReference type="Proteomes" id="UP000676649">
    <property type="component" value="Chromosome"/>
</dbReference>
<dbReference type="SUPFAM" id="SSF51735">
    <property type="entry name" value="NAD(P)-binding Rossmann-fold domains"/>
    <property type="match status" value="1"/>
</dbReference>
<dbReference type="InterPro" id="IPR020904">
    <property type="entry name" value="Sc_DH/Rdtase_CS"/>
</dbReference>
<comment type="similarity">
    <text evidence="1">Belongs to the short-chain dehydrogenases/reductases (SDR) family.</text>
</comment>
<evidence type="ECO:0000313" key="3">
    <source>
        <dbReference type="EMBL" id="QWF70453.1"/>
    </source>
</evidence>
<dbReference type="Gene3D" id="3.40.50.720">
    <property type="entry name" value="NAD(P)-binding Rossmann-like Domain"/>
    <property type="match status" value="1"/>
</dbReference>
<keyword evidence="2 3" id="KW-0560">Oxidoreductase</keyword>
<dbReference type="KEGG" id="mpad:KEF85_14100"/>